<evidence type="ECO:0000313" key="3">
    <source>
        <dbReference type="Proteomes" id="UP000256708"/>
    </source>
</evidence>
<reference evidence="3" key="1">
    <citation type="submission" date="2018-08" db="EMBL/GenBank/DDBJ databases">
        <authorList>
            <person name="Liu Z.-W."/>
            <person name="Du Z.-J."/>
        </authorList>
    </citation>
    <scope>NUCLEOTIDE SEQUENCE [LARGE SCALE GENOMIC DNA]</scope>
    <source>
        <strain evidence="3">H4X</strain>
    </source>
</reference>
<gene>
    <name evidence="2" type="ORF">DXT99_09785</name>
</gene>
<dbReference type="GO" id="GO:0016787">
    <property type="term" value="F:hydrolase activity"/>
    <property type="evidence" value="ECO:0007669"/>
    <property type="project" value="UniProtKB-KW"/>
</dbReference>
<name>A0A3D8LD24_9BACT</name>
<protein>
    <submittedName>
        <fullName evidence="2">MBL fold metallo-hydrolase</fullName>
    </submittedName>
</protein>
<dbReference type="PANTHER" id="PTHR47619:SF1">
    <property type="entry name" value="EXODEOXYRIBONUCLEASE WALJ"/>
    <property type="match status" value="1"/>
</dbReference>
<sequence length="279" mass="30851">MQLSITSLNSGSNGNCYYIGNGREAILVDAGISCRETEKRMKRLGLSMSKVKAIFVSHEHSDHIKGIPVMAKKYQLPVYITPGTLQGCRLDFSGVSIQYFQAHEPVQIGKISVTAFPKYHDAADPHSFVVDCQGIKIGVFTDIGAPCDQLISHFGQCHAAFLEANYDDELLDRGHYPYYLKNRIRGGRGHLSNRQALTLFAAYKPSFMSHVLLSHLSKDNNCPNLVKELFTTHADGTEVIVASRFEETPVYNIIYAEGAPAKAVVSHGKQTSLFDDLLV</sequence>
<evidence type="ECO:0000313" key="2">
    <source>
        <dbReference type="EMBL" id="RDV15341.1"/>
    </source>
</evidence>
<proteinExistence type="predicted"/>
<dbReference type="SMART" id="SM00849">
    <property type="entry name" value="Lactamase_B"/>
    <property type="match status" value="1"/>
</dbReference>
<feature type="domain" description="Metallo-beta-lactamase" evidence="1">
    <location>
        <begin position="13"/>
        <end position="190"/>
    </location>
</feature>
<dbReference type="InterPro" id="IPR001279">
    <property type="entry name" value="Metallo-B-lactamas"/>
</dbReference>
<dbReference type="SUPFAM" id="SSF56281">
    <property type="entry name" value="Metallo-hydrolase/oxidoreductase"/>
    <property type="match status" value="1"/>
</dbReference>
<keyword evidence="3" id="KW-1185">Reference proteome</keyword>
<dbReference type="OrthoDB" id="9781189at2"/>
<comment type="caution">
    <text evidence="2">The sequence shown here is derived from an EMBL/GenBank/DDBJ whole genome shotgun (WGS) entry which is preliminary data.</text>
</comment>
<dbReference type="AlphaFoldDB" id="A0A3D8LD24"/>
<dbReference type="InterPro" id="IPR036866">
    <property type="entry name" value="RibonucZ/Hydroxyglut_hydro"/>
</dbReference>
<accession>A0A3D8LD24</accession>
<evidence type="ECO:0000259" key="1">
    <source>
        <dbReference type="SMART" id="SM00849"/>
    </source>
</evidence>
<dbReference type="Pfam" id="PF12706">
    <property type="entry name" value="Lactamase_B_2"/>
    <property type="match status" value="1"/>
</dbReference>
<dbReference type="Gene3D" id="3.60.15.10">
    <property type="entry name" value="Ribonuclease Z/Hydroxyacylglutathione hydrolase-like"/>
    <property type="match status" value="1"/>
</dbReference>
<dbReference type="RefSeq" id="WP_115565359.1">
    <property type="nucleotide sequence ID" value="NZ_QRGR01000009.1"/>
</dbReference>
<dbReference type="InterPro" id="IPR052533">
    <property type="entry name" value="WalJ/YycJ-like"/>
</dbReference>
<keyword evidence="2" id="KW-0378">Hydrolase</keyword>
<organism evidence="2 3">
    <name type="scientific">Pontibacter diazotrophicus</name>
    <dbReference type="NCBI Taxonomy" id="1400979"/>
    <lineage>
        <taxon>Bacteria</taxon>
        <taxon>Pseudomonadati</taxon>
        <taxon>Bacteroidota</taxon>
        <taxon>Cytophagia</taxon>
        <taxon>Cytophagales</taxon>
        <taxon>Hymenobacteraceae</taxon>
        <taxon>Pontibacter</taxon>
    </lineage>
</organism>
<dbReference type="Proteomes" id="UP000256708">
    <property type="component" value="Unassembled WGS sequence"/>
</dbReference>
<dbReference type="PANTHER" id="PTHR47619">
    <property type="entry name" value="METALLO-HYDROLASE YYCJ-RELATED"/>
    <property type="match status" value="1"/>
</dbReference>
<dbReference type="EMBL" id="QRGR01000009">
    <property type="protein sequence ID" value="RDV15341.1"/>
    <property type="molecule type" value="Genomic_DNA"/>
</dbReference>